<feature type="compositionally biased region" description="Polar residues" evidence="1">
    <location>
        <begin position="265"/>
        <end position="284"/>
    </location>
</feature>
<dbReference type="AlphaFoldDB" id="A0AAE0PEX9"/>
<accession>A0AAE0PEX9</accession>
<sequence>MAFLNPVHALVVPFLCLFTFPLAIFAGITSALAFSLLMFRVAIVYVDIAMAFVPNFIKGRHYNNSLTETELTYSRRLSASSRGSSYASSRRGSADNSPPPGFVSPSPYYQSGYDSHQQRSPLRRKTSYGFGAIRRSRRSSQASISPTIISIREDFGVVPPLPKSGGLAPSVGIERDFEGVGGWRLNDDDNDDVWENINSRLELPMERYSSFGGRSHTLSHRSHSAGPSQALEGGGGRMGNTSRKGTLRNGSGSGSGYGGGEAQANWVNGNGSASRVNRSASGSISKALALTPSGGGRNYHHHANGPSPMGLLEQEQGYFSGSSGQNGKRRPMS</sequence>
<feature type="region of interest" description="Disordered" evidence="1">
    <location>
        <begin position="212"/>
        <end position="333"/>
    </location>
</feature>
<evidence type="ECO:0000256" key="2">
    <source>
        <dbReference type="SAM" id="Phobius"/>
    </source>
</evidence>
<comment type="caution">
    <text evidence="3">The sequence shown here is derived from an EMBL/GenBank/DDBJ whole genome shotgun (WGS) entry which is preliminary data.</text>
</comment>
<organism evidence="3 4">
    <name type="scientific">Sordaria brevicollis</name>
    <dbReference type="NCBI Taxonomy" id="83679"/>
    <lineage>
        <taxon>Eukaryota</taxon>
        <taxon>Fungi</taxon>
        <taxon>Dikarya</taxon>
        <taxon>Ascomycota</taxon>
        <taxon>Pezizomycotina</taxon>
        <taxon>Sordariomycetes</taxon>
        <taxon>Sordariomycetidae</taxon>
        <taxon>Sordariales</taxon>
        <taxon>Sordariaceae</taxon>
        <taxon>Sordaria</taxon>
    </lineage>
</organism>
<feature type="region of interest" description="Disordered" evidence="1">
    <location>
        <begin position="82"/>
        <end position="130"/>
    </location>
</feature>
<keyword evidence="2" id="KW-1133">Transmembrane helix</keyword>
<evidence type="ECO:0000313" key="4">
    <source>
        <dbReference type="Proteomes" id="UP001281003"/>
    </source>
</evidence>
<evidence type="ECO:0000256" key="1">
    <source>
        <dbReference type="SAM" id="MobiDB-lite"/>
    </source>
</evidence>
<keyword evidence="4" id="KW-1185">Reference proteome</keyword>
<protein>
    <submittedName>
        <fullName evidence="3">Uncharacterized protein</fullName>
    </submittedName>
</protein>
<feature type="transmembrane region" description="Helical" evidence="2">
    <location>
        <begin position="7"/>
        <end position="28"/>
    </location>
</feature>
<feature type="compositionally biased region" description="Gly residues" evidence="1">
    <location>
        <begin position="251"/>
        <end position="261"/>
    </location>
</feature>
<name>A0AAE0PEX9_SORBR</name>
<reference evidence="3" key="2">
    <citation type="submission" date="2023-07" db="EMBL/GenBank/DDBJ databases">
        <authorList>
            <consortium name="Lawrence Berkeley National Laboratory"/>
            <person name="Haridas S."/>
            <person name="Hensen N."/>
            <person name="Bonometti L."/>
            <person name="Westerberg I."/>
            <person name="Brannstrom I.O."/>
            <person name="Guillou S."/>
            <person name="Cros-Aarteil S."/>
            <person name="Calhoun S."/>
            <person name="Kuo A."/>
            <person name="Mondo S."/>
            <person name="Pangilinan J."/>
            <person name="Riley R."/>
            <person name="LaButti K."/>
            <person name="Andreopoulos B."/>
            <person name="Lipzen A."/>
            <person name="Chen C."/>
            <person name="Yanf M."/>
            <person name="Daum C."/>
            <person name="Ng V."/>
            <person name="Clum A."/>
            <person name="Steindorff A."/>
            <person name="Ohm R."/>
            <person name="Martin F."/>
            <person name="Silar P."/>
            <person name="Natvig D."/>
            <person name="Lalanne C."/>
            <person name="Gautier V."/>
            <person name="Ament-velasquez S.L."/>
            <person name="Kruys A."/>
            <person name="Hutchinson M.I."/>
            <person name="Powell A.J."/>
            <person name="Barry K."/>
            <person name="Miller A.N."/>
            <person name="Grigoriev I.V."/>
            <person name="Debuchy R."/>
            <person name="Gladieux P."/>
            <person name="Thoren M.H."/>
            <person name="Johannesson H."/>
        </authorList>
    </citation>
    <scope>NUCLEOTIDE SEQUENCE</scope>
    <source>
        <strain evidence="3">FGSC 1904</strain>
    </source>
</reference>
<proteinExistence type="predicted"/>
<feature type="compositionally biased region" description="Polar residues" evidence="1">
    <location>
        <begin position="317"/>
        <end position="326"/>
    </location>
</feature>
<keyword evidence="2" id="KW-0812">Transmembrane</keyword>
<feature type="compositionally biased region" description="Polar residues" evidence="1">
    <location>
        <begin position="107"/>
        <end position="120"/>
    </location>
</feature>
<reference evidence="3" key="1">
    <citation type="journal article" date="2023" name="Mol. Phylogenet. Evol.">
        <title>Genome-scale phylogeny and comparative genomics of the fungal order Sordariales.</title>
        <authorList>
            <person name="Hensen N."/>
            <person name="Bonometti L."/>
            <person name="Westerberg I."/>
            <person name="Brannstrom I.O."/>
            <person name="Guillou S."/>
            <person name="Cros-Aarteil S."/>
            <person name="Calhoun S."/>
            <person name="Haridas S."/>
            <person name="Kuo A."/>
            <person name="Mondo S."/>
            <person name="Pangilinan J."/>
            <person name="Riley R."/>
            <person name="LaButti K."/>
            <person name="Andreopoulos B."/>
            <person name="Lipzen A."/>
            <person name="Chen C."/>
            <person name="Yan M."/>
            <person name="Daum C."/>
            <person name="Ng V."/>
            <person name="Clum A."/>
            <person name="Steindorff A."/>
            <person name="Ohm R.A."/>
            <person name="Martin F."/>
            <person name="Silar P."/>
            <person name="Natvig D.O."/>
            <person name="Lalanne C."/>
            <person name="Gautier V."/>
            <person name="Ament-Velasquez S.L."/>
            <person name="Kruys A."/>
            <person name="Hutchinson M.I."/>
            <person name="Powell A.J."/>
            <person name="Barry K."/>
            <person name="Miller A.N."/>
            <person name="Grigoriev I.V."/>
            <person name="Debuchy R."/>
            <person name="Gladieux P."/>
            <person name="Hiltunen Thoren M."/>
            <person name="Johannesson H."/>
        </authorList>
    </citation>
    <scope>NUCLEOTIDE SEQUENCE</scope>
    <source>
        <strain evidence="3">FGSC 1904</strain>
    </source>
</reference>
<feature type="compositionally biased region" description="Low complexity" evidence="1">
    <location>
        <begin position="82"/>
        <end position="91"/>
    </location>
</feature>
<dbReference type="Proteomes" id="UP001281003">
    <property type="component" value="Unassembled WGS sequence"/>
</dbReference>
<evidence type="ECO:0000313" key="3">
    <source>
        <dbReference type="EMBL" id="KAK3398704.1"/>
    </source>
</evidence>
<gene>
    <name evidence="3" type="ORF">B0T20DRAFT_411828</name>
</gene>
<dbReference type="EMBL" id="JAUTDP010000006">
    <property type="protein sequence ID" value="KAK3398704.1"/>
    <property type="molecule type" value="Genomic_DNA"/>
</dbReference>
<keyword evidence="2" id="KW-0472">Membrane</keyword>